<dbReference type="SUPFAM" id="SSF50129">
    <property type="entry name" value="GroES-like"/>
    <property type="match status" value="1"/>
</dbReference>
<sequence length="344" mass="36278">MRAATLTDVGSVEVRERDRPIPADDELLIRIGACGVCMTDYHLYRGSFSVETPLVPGHESAGTVVDVGDDVLRYESGDRVAINPTIPCNACTYCKRGETHLCENNTSIGGAADTVVDGAFAEYVRVPETNVEGIGELSFTRASLAEPLACALHGVSQVDSEPGDSVAIVGAGPIGLLLLQAFRNVGAAPIVVSELDDTRRELAADLGADAVVDPEAVTDPVAAIEDAADGPVDVGVEAIGLAPTIRQANAVTAKGGSTLVFGVPAQDETLEISPFDVYFDEVDYRGSYSLTTADFERAVTLLTHGRVEVDPIVTDRIGLDDLPWAFDRMANTEGLKHVVIPDAE</sequence>
<dbReference type="InterPro" id="IPR013154">
    <property type="entry name" value="ADH-like_N"/>
</dbReference>
<dbReference type="InterPro" id="IPR036291">
    <property type="entry name" value="NAD(P)-bd_dom_sf"/>
</dbReference>
<dbReference type="EMBL" id="JBHUDP010000003">
    <property type="protein sequence ID" value="MFD1686050.1"/>
    <property type="molecule type" value="Genomic_DNA"/>
</dbReference>
<dbReference type="Pfam" id="PF00107">
    <property type="entry name" value="ADH_zinc_N"/>
    <property type="match status" value="1"/>
</dbReference>
<dbReference type="GO" id="GO:0043168">
    <property type="term" value="F:anion binding"/>
    <property type="evidence" value="ECO:0007669"/>
    <property type="project" value="UniProtKB-ARBA"/>
</dbReference>
<comment type="cofactor">
    <cofactor evidence="4">
        <name>Zn(2+)</name>
        <dbReference type="ChEBI" id="CHEBI:29105"/>
    </cofactor>
</comment>
<evidence type="ECO:0000256" key="1">
    <source>
        <dbReference type="ARBA" id="ARBA00022723"/>
    </source>
</evidence>
<dbReference type="PANTHER" id="PTHR43401">
    <property type="entry name" value="L-THREONINE 3-DEHYDROGENASE"/>
    <property type="match status" value="1"/>
</dbReference>
<dbReference type="AlphaFoldDB" id="A0ABD6DW04"/>
<dbReference type="RefSeq" id="WP_256308675.1">
    <property type="nucleotide sequence ID" value="NZ_JANHAW010000003.1"/>
</dbReference>
<organism evidence="7 8">
    <name type="scientific">Halobellus litoreus</name>
    <dbReference type="NCBI Taxonomy" id="755310"/>
    <lineage>
        <taxon>Archaea</taxon>
        <taxon>Methanobacteriati</taxon>
        <taxon>Methanobacteriota</taxon>
        <taxon>Stenosarchaea group</taxon>
        <taxon>Halobacteria</taxon>
        <taxon>Halobacteriales</taxon>
        <taxon>Haloferacaceae</taxon>
        <taxon>Halobellus</taxon>
    </lineage>
</organism>
<dbReference type="InterPro" id="IPR013149">
    <property type="entry name" value="ADH-like_C"/>
</dbReference>
<comment type="caution">
    <text evidence="7">The sequence shown here is derived from an EMBL/GenBank/DDBJ whole genome shotgun (WGS) entry which is preliminary data.</text>
</comment>
<dbReference type="Gene3D" id="3.90.180.10">
    <property type="entry name" value="Medium-chain alcohol dehydrogenases, catalytic domain"/>
    <property type="match status" value="1"/>
</dbReference>
<keyword evidence="8" id="KW-1185">Reference proteome</keyword>
<accession>A0ABD6DW04</accession>
<dbReference type="GO" id="GO:0030554">
    <property type="term" value="F:adenyl nucleotide binding"/>
    <property type="evidence" value="ECO:0007669"/>
    <property type="project" value="UniProtKB-ARBA"/>
</dbReference>
<dbReference type="GO" id="GO:0016616">
    <property type="term" value="F:oxidoreductase activity, acting on the CH-OH group of donors, NAD or NADP as acceptor"/>
    <property type="evidence" value="ECO:0007669"/>
    <property type="project" value="UniProtKB-ARBA"/>
</dbReference>
<dbReference type="PROSITE" id="PS00059">
    <property type="entry name" value="ADH_ZINC"/>
    <property type="match status" value="1"/>
</dbReference>
<feature type="domain" description="Alcohol dehydrogenase-like C-terminal" evidence="5">
    <location>
        <begin position="173"/>
        <end position="302"/>
    </location>
</feature>
<dbReference type="GO" id="GO:0046872">
    <property type="term" value="F:metal ion binding"/>
    <property type="evidence" value="ECO:0007669"/>
    <property type="project" value="UniProtKB-KW"/>
</dbReference>
<dbReference type="GO" id="GO:0051262">
    <property type="term" value="P:protein tetramerization"/>
    <property type="evidence" value="ECO:0007669"/>
    <property type="project" value="UniProtKB-ARBA"/>
</dbReference>
<evidence type="ECO:0000259" key="5">
    <source>
        <dbReference type="Pfam" id="PF00107"/>
    </source>
</evidence>
<keyword evidence="3" id="KW-0560">Oxidoreductase</keyword>
<dbReference type="GO" id="GO:0044281">
    <property type="term" value="P:small molecule metabolic process"/>
    <property type="evidence" value="ECO:0007669"/>
    <property type="project" value="UniProtKB-ARBA"/>
</dbReference>
<dbReference type="InterPro" id="IPR050129">
    <property type="entry name" value="Zn_alcohol_dh"/>
</dbReference>
<feature type="domain" description="Alcohol dehydrogenase-like N-terminal" evidence="6">
    <location>
        <begin position="24"/>
        <end position="131"/>
    </location>
</feature>
<name>A0ABD6DW04_9EURY</name>
<dbReference type="Proteomes" id="UP001597092">
    <property type="component" value="Unassembled WGS sequence"/>
</dbReference>
<comment type="similarity">
    <text evidence="4">Belongs to the zinc-containing alcohol dehydrogenase family.</text>
</comment>
<evidence type="ECO:0000313" key="8">
    <source>
        <dbReference type="Proteomes" id="UP001597092"/>
    </source>
</evidence>
<dbReference type="InterPro" id="IPR002328">
    <property type="entry name" value="ADH_Zn_CS"/>
</dbReference>
<dbReference type="PANTHER" id="PTHR43401:SF2">
    <property type="entry name" value="L-THREONINE 3-DEHYDROGENASE"/>
    <property type="match status" value="1"/>
</dbReference>
<protein>
    <submittedName>
        <fullName evidence="7">Alcohol dehydrogenase catalytic domain-containing protein</fullName>
    </submittedName>
</protein>
<evidence type="ECO:0000256" key="3">
    <source>
        <dbReference type="ARBA" id="ARBA00023002"/>
    </source>
</evidence>
<evidence type="ECO:0000256" key="4">
    <source>
        <dbReference type="RuleBase" id="RU361277"/>
    </source>
</evidence>
<evidence type="ECO:0000313" key="7">
    <source>
        <dbReference type="EMBL" id="MFD1686050.1"/>
    </source>
</evidence>
<dbReference type="SUPFAM" id="SSF51735">
    <property type="entry name" value="NAD(P)-binding Rossmann-fold domains"/>
    <property type="match status" value="1"/>
</dbReference>
<dbReference type="InterPro" id="IPR011032">
    <property type="entry name" value="GroES-like_sf"/>
</dbReference>
<evidence type="ECO:0000259" key="6">
    <source>
        <dbReference type="Pfam" id="PF08240"/>
    </source>
</evidence>
<gene>
    <name evidence="7" type="ORF">ACFSAS_10545</name>
</gene>
<evidence type="ECO:0000256" key="2">
    <source>
        <dbReference type="ARBA" id="ARBA00022833"/>
    </source>
</evidence>
<proteinExistence type="inferred from homology"/>
<dbReference type="Gene3D" id="3.40.50.720">
    <property type="entry name" value="NAD(P)-binding Rossmann-like Domain"/>
    <property type="match status" value="1"/>
</dbReference>
<dbReference type="Pfam" id="PF08240">
    <property type="entry name" value="ADH_N"/>
    <property type="match status" value="1"/>
</dbReference>
<keyword evidence="1 4" id="KW-0479">Metal-binding</keyword>
<reference evidence="7 8" key="1">
    <citation type="journal article" date="2019" name="Int. J. Syst. Evol. Microbiol.">
        <title>The Global Catalogue of Microorganisms (GCM) 10K type strain sequencing project: providing services to taxonomists for standard genome sequencing and annotation.</title>
        <authorList>
            <consortium name="The Broad Institute Genomics Platform"/>
            <consortium name="The Broad Institute Genome Sequencing Center for Infectious Disease"/>
            <person name="Wu L."/>
            <person name="Ma J."/>
        </authorList>
    </citation>
    <scope>NUCLEOTIDE SEQUENCE [LARGE SCALE GENOMIC DNA]</scope>
    <source>
        <strain evidence="7 8">CGMCC 1.10387</strain>
    </source>
</reference>
<keyword evidence="2 4" id="KW-0862">Zinc</keyword>